<feature type="region of interest" description="Disordered" evidence="1">
    <location>
        <begin position="1"/>
        <end position="197"/>
    </location>
</feature>
<accession>A0A8J3T8I9</accession>
<gene>
    <name evidence="3" type="ORF">Pme01_14010</name>
</gene>
<dbReference type="RefSeq" id="WP_168114126.1">
    <property type="nucleotide sequence ID" value="NZ_BOON01000013.1"/>
</dbReference>
<dbReference type="InterPro" id="IPR043763">
    <property type="entry name" value="DUF5709"/>
</dbReference>
<evidence type="ECO:0000259" key="2">
    <source>
        <dbReference type="Pfam" id="PF18970"/>
    </source>
</evidence>
<keyword evidence="4" id="KW-1185">Reference proteome</keyword>
<feature type="domain" description="DUF5709" evidence="2">
    <location>
        <begin position="154"/>
        <end position="193"/>
    </location>
</feature>
<protein>
    <recommendedName>
        <fullName evidence="2">DUF5709 domain-containing protein</fullName>
    </recommendedName>
</protein>
<feature type="compositionally biased region" description="Basic and acidic residues" evidence="1">
    <location>
        <begin position="25"/>
        <end position="42"/>
    </location>
</feature>
<name>A0A8J3T8I9_9ACTN</name>
<dbReference type="AlphaFoldDB" id="A0A8J3T8I9"/>
<evidence type="ECO:0000313" key="3">
    <source>
        <dbReference type="EMBL" id="GII21804.1"/>
    </source>
</evidence>
<dbReference type="Pfam" id="PF18970">
    <property type="entry name" value="DUF5709"/>
    <property type="match status" value="1"/>
</dbReference>
<sequence>MRRLDNYPEPVSDPESLGLPDVADDDHIAFEESRAESPREADGPDPAPLPGRAPMAIDLYGVTPEEGRLGESLEYKLAREDPLEEGAGLASPSESAQADLVDDQRGDNVDLGNDQVDRPDEDAGLAQEPPLDADDSPVSMYDRPGVVPDAGRPIGRLVEPDEGVHEDREKDMVAWDAGPDGGGPTAEEMAIHEEPPR</sequence>
<organism evidence="3 4">
    <name type="scientific">Planosporangium mesophilum</name>
    <dbReference type="NCBI Taxonomy" id="689768"/>
    <lineage>
        <taxon>Bacteria</taxon>
        <taxon>Bacillati</taxon>
        <taxon>Actinomycetota</taxon>
        <taxon>Actinomycetes</taxon>
        <taxon>Micromonosporales</taxon>
        <taxon>Micromonosporaceae</taxon>
        <taxon>Planosporangium</taxon>
    </lineage>
</organism>
<feature type="compositionally biased region" description="Basic and acidic residues" evidence="1">
    <location>
        <begin position="65"/>
        <end position="81"/>
    </location>
</feature>
<dbReference type="Proteomes" id="UP000599074">
    <property type="component" value="Unassembled WGS sequence"/>
</dbReference>
<feature type="compositionally biased region" description="Basic and acidic residues" evidence="1">
    <location>
        <begin position="158"/>
        <end position="173"/>
    </location>
</feature>
<evidence type="ECO:0000256" key="1">
    <source>
        <dbReference type="SAM" id="MobiDB-lite"/>
    </source>
</evidence>
<comment type="caution">
    <text evidence="3">The sequence shown here is derived from an EMBL/GenBank/DDBJ whole genome shotgun (WGS) entry which is preliminary data.</text>
</comment>
<reference evidence="3" key="1">
    <citation type="submission" date="2021-01" db="EMBL/GenBank/DDBJ databases">
        <title>Whole genome shotgun sequence of Planosporangium mesophilum NBRC 109066.</title>
        <authorList>
            <person name="Komaki H."/>
            <person name="Tamura T."/>
        </authorList>
    </citation>
    <scope>NUCLEOTIDE SEQUENCE</scope>
    <source>
        <strain evidence="3">NBRC 109066</strain>
    </source>
</reference>
<dbReference type="EMBL" id="BOON01000013">
    <property type="protein sequence ID" value="GII21804.1"/>
    <property type="molecule type" value="Genomic_DNA"/>
</dbReference>
<evidence type="ECO:0000313" key="4">
    <source>
        <dbReference type="Proteomes" id="UP000599074"/>
    </source>
</evidence>
<proteinExistence type="predicted"/>